<dbReference type="GO" id="GO:0008061">
    <property type="term" value="F:chitin binding"/>
    <property type="evidence" value="ECO:0007669"/>
    <property type="project" value="UniProtKB-KW"/>
</dbReference>
<evidence type="ECO:0000256" key="2">
    <source>
        <dbReference type="ARBA" id="ARBA00010477"/>
    </source>
</evidence>
<evidence type="ECO:0000256" key="3">
    <source>
        <dbReference type="ARBA" id="ARBA00022529"/>
    </source>
</evidence>
<evidence type="ECO:0000256" key="4">
    <source>
        <dbReference type="ARBA" id="ARBA00022577"/>
    </source>
</evidence>
<dbReference type="GO" id="GO:0042742">
    <property type="term" value="P:defense response to bacterium"/>
    <property type="evidence" value="ECO:0007669"/>
    <property type="project" value="UniProtKB-KW"/>
</dbReference>
<comment type="subcellular location">
    <subcellularLocation>
        <location evidence="1">Cytoplasmic granule</location>
    </subcellularLocation>
</comment>
<dbReference type="GO" id="GO:0098542">
    <property type="term" value="P:defense response to other organism"/>
    <property type="evidence" value="ECO:0007669"/>
    <property type="project" value="InterPro"/>
</dbReference>
<accession>D9J162</accession>
<protein>
    <submittedName>
        <fullName evidence="8">Penaeidin-like antimicrobial peptide</fullName>
    </submittedName>
</protein>
<dbReference type="GO" id="GO:0050832">
    <property type="term" value="P:defense response to fungus"/>
    <property type="evidence" value="ECO:0007669"/>
    <property type="project" value="UniProtKB-KW"/>
</dbReference>
<dbReference type="Pfam" id="PF05927">
    <property type="entry name" value="Penaeidin"/>
    <property type="match status" value="1"/>
</dbReference>
<dbReference type="GO" id="GO:0005737">
    <property type="term" value="C:cytoplasm"/>
    <property type="evidence" value="ECO:0007669"/>
    <property type="project" value="InterPro"/>
</dbReference>
<keyword evidence="4" id="KW-0295">Fungicide</keyword>
<dbReference type="InterPro" id="IPR009226">
    <property type="entry name" value="Penaeidin"/>
</dbReference>
<evidence type="ECO:0000256" key="7">
    <source>
        <dbReference type="ARBA" id="ARBA00023157"/>
    </source>
</evidence>
<organism evidence="8">
    <name type="scientific">Penaeus indicus</name>
    <name type="common">Indian white prawn</name>
    <name type="synonym">Fenneropenaeus indicus</name>
    <dbReference type="NCBI Taxonomy" id="29960"/>
    <lineage>
        <taxon>Eukaryota</taxon>
        <taxon>Metazoa</taxon>
        <taxon>Ecdysozoa</taxon>
        <taxon>Arthropoda</taxon>
        <taxon>Crustacea</taxon>
        <taxon>Multicrustacea</taxon>
        <taxon>Malacostraca</taxon>
        <taxon>Eumalacostraca</taxon>
        <taxon>Eucarida</taxon>
        <taxon>Decapoda</taxon>
        <taxon>Dendrobranchiata</taxon>
        <taxon>Penaeoidea</taxon>
        <taxon>Penaeidae</taxon>
        <taxon>Penaeus</taxon>
    </lineage>
</organism>
<feature type="non-terminal residue" evidence="8">
    <location>
        <position position="1"/>
    </location>
</feature>
<comment type="similarity">
    <text evidence="2">Belongs to the penaeidin family.</text>
</comment>
<name>D9J162_PENIN</name>
<evidence type="ECO:0000313" key="8">
    <source>
        <dbReference type="EMBL" id="ADJ39702.1"/>
    </source>
</evidence>
<evidence type="ECO:0000256" key="5">
    <source>
        <dbReference type="ARBA" id="ARBA00022669"/>
    </source>
</evidence>
<dbReference type="EMBL" id="HM243616">
    <property type="protein sequence ID" value="ADJ39702.1"/>
    <property type="molecule type" value="mRNA"/>
</dbReference>
<dbReference type="GO" id="GO:0031640">
    <property type="term" value="P:killing of cells of another organism"/>
    <property type="evidence" value="ECO:0007669"/>
    <property type="project" value="UniProtKB-KW"/>
</dbReference>
<feature type="non-terminal residue" evidence="8">
    <location>
        <position position="106"/>
    </location>
</feature>
<reference evidence="8" key="1">
    <citation type="submission" date="2010-05" db="EMBL/GenBank/DDBJ databases">
        <title>Molecular characterization of a putative penaeidin-like antimicrobial peptide from the Indian white shrimp, Fenneropenaeus indicus.</title>
        <authorList>
            <person name="Swapna A.P."/>
            <person name="Bright Singh I.S."/>
            <person name="Philip R."/>
        </authorList>
    </citation>
    <scope>NUCLEOTIDE SEQUENCE</scope>
</reference>
<keyword evidence="3" id="KW-0929">Antimicrobial</keyword>
<keyword evidence="5" id="KW-0147">Chitin-binding</keyword>
<evidence type="ECO:0000256" key="6">
    <source>
        <dbReference type="ARBA" id="ARBA00023022"/>
    </source>
</evidence>
<proteinExistence type="evidence at transcript level"/>
<sequence length="106" mass="12350">YLDGRACQVLFYMLACGMYVHKSVFIRQCGMYVHSPSVTGCSSCRLITFNYAVACCWRLGRCCSAERIIWPMERQRNPGFATCYLDSYIKRLQPCLNCIFSFNFFF</sequence>
<keyword evidence="6" id="KW-0044">Antibiotic</keyword>
<evidence type="ECO:0000256" key="1">
    <source>
        <dbReference type="ARBA" id="ARBA00004463"/>
    </source>
</evidence>
<keyword evidence="7" id="KW-1015">Disulfide bond</keyword>
<dbReference type="AlphaFoldDB" id="D9J162"/>